<dbReference type="PANTHER" id="PTHR12281">
    <property type="entry name" value="RP42 RELATED"/>
    <property type="match status" value="1"/>
</dbReference>
<dbReference type="GO" id="GO:0031624">
    <property type="term" value="F:ubiquitin conjugating enzyme binding"/>
    <property type="evidence" value="ECO:0007669"/>
    <property type="project" value="TreeGrafter"/>
</dbReference>
<proteinExistence type="predicted"/>
<dbReference type="GO" id="GO:0000151">
    <property type="term" value="C:ubiquitin ligase complex"/>
    <property type="evidence" value="ECO:0007669"/>
    <property type="project" value="TreeGrafter"/>
</dbReference>
<keyword evidence="5" id="KW-1185">Reference proteome</keyword>
<name>A0AAV7JW93_9METZ</name>
<reference evidence="4 5" key="1">
    <citation type="journal article" date="2023" name="BMC Biol.">
        <title>The compact genome of the sponge Oopsacas minuta (Hexactinellida) is lacking key metazoan core genes.</title>
        <authorList>
            <person name="Santini S."/>
            <person name="Schenkelaars Q."/>
            <person name="Jourda C."/>
            <person name="Duchesne M."/>
            <person name="Belahbib H."/>
            <person name="Rocher C."/>
            <person name="Selva M."/>
            <person name="Riesgo A."/>
            <person name="Vervoort M."/>
            <person name="Leys S.P."/>
            <person name="Kodjabachian L."/>
            <person name="Le Bivic A."/>
            <person name="Borchiellini C."/>
            <person name="Claverie J.M."/>
            <person name="Renard E."/>
        </authorList>
    </citation>
    <scope>NUCLEOTIDE SEQUENCE [LARGE SCALE GENOMIC DNA]</scope>
    <source>
        <strain evidence="4">SPO-2</strain>
    </source>
</reference>
<sequence>MGQNSTKPKKTQLSKPQVSEQIIETIPEMDLPVRSKKTSTPPPQSSKGDSLESFFLTYKDSDSDQIMAGGVERFCNDLKVDPTDFIVLAIAWKFNADQMCMFTREQFITGCSELNVHNIKEFRKMLPTLKSETSDKSNFKKLYYFTFQFGLEQGQRTLPIEMAVPLWQCVFLGAENRPKLLDDWLTFLQESSAKFISKDTWNMFYYFIETVQVDLSNYDETDAWPTLFDDFYEFQEDKKNTKTA</sequence>
<protein>
    <recommendedName>
        <fullName evidence="1">Defective in cullin neddylation protein</fullName>
    </recommendedName>
</protein>
<dbReference type="InterPro" id="IPR042460">
    <property type="entry name" value="DCN1-like_PONY"/>
</dbReference>
<dbReference type="Gene3D" id="1.10.238.10">
    <property type="entry name" value="EF-hand"/>
    <property type="match status" value="1"/>
</dbReference>
<comment type="caution">
    <text evidence="4">The sequence shown here is derived from an EMBL/GenBank/DDBJ whole genome shotgun (WGS) entry which is preliminary data.</text>
</comment>
<evidence type="ECO:0000313" key="4">
    <source>
        <dbReference type="EMBL" id="KAI6653278.1"/>
    </source>
</evidence>
<dbReference type="InterPro" id="IPR014764">
    <property type="entry name" value="DCN-prot"/>
</dbReference>
<comment type="function">
    <text evidence="1">Neddylation of cullins play an essential role in the regulation of SCF-type complexes activity.</text>
</comment>
<dbReference type="Pfam" id="PF03556">
    <property type="entry name" value="Cullin_binding"/>
    <property type="match status" value="1"/>
</dbReference>
<evidence type="ECO:0000313" key="5">
    <source>
        <dbReference type="Proteomes" id="UP001165289"/>
    </source>
</evidence>
<dbReference type="GO" id="GO:2000436">
    <property type="term" value="P:positive regulation of protein neddylation"/>
    <property type="evidence" value="ECO:0007669"/>
    <property type="project" value="UniProtKB-ARBA"/>
</dbReference>
<accession>A0AAV7JW93</accession>
<evidence type="ECO:0000259" key="3">
    <source>
        <dbReference type="PROSITE" id="PS51229"/>
    </source>
</evidence>
<dbReference type="GO" id="GO:0005886">
    <property type="term" value="C:plasma membrane"/>
    <property type="evidence" value="ECO:0007669"/>
    <property type="project" value="UniProtKB-ARBA"/>
</dbReference>
<dbReference type="PANTHER" id="PTHR12281:SF31">
    <property type="entry name" value="DCN1-LIKE PROTEIN 3"/>
    <property type="match status" value="1"/>
</dbReference>
<dbReference type="EMBL" id="JAKMXF010000288">
    <property type="protein sequence ID" value="KAI6653278.1"/>
    <property type="molecule type" value="Genomic_DNA"/>
</dbReference>
<evidence type="ECO:0000256" key="1">
    <source>
        <dbReference type="RuleBase" id="RU410713"/>
    </source>
</evidence>
<dbReference type="FunFam" id="1.10.238.200:FF:000003">
    <property type="entry name" value="DCN1-like protein 3"/>
    <property type="match status" value="1"/>
</dbReference>
<organism evidence="4 5">
    <name type="scientific">Oopsacas minuta</name>
    <dbReference type="NCBI Taxonomy" id="111878"/>
    <lineage>
        <taxon>Eukaryota</taxon>
        <taxon>Metazoa</taxon>
        <taxon>Porifera</taxon>
        <taxon>Hexactinellida</taxon>
        <taxon>Hexasterophora</taxon>
        <taxon>Lyssacinosida</taxon>
        <taxon>Leucopsacidae</taxon>
        <taxon>Oopsacas</taxon>
    </lineage>
</organism>
<gene>
    <name evidence="4" type="ORF">LOD99_3803</name>
</gene>
<dbReference type="Proteomes" id="UP001165289">
    <property type="component" value="Unassembled WGS sequence"/>
</dbReference>
<dbReference type="InterPro" id="IPR005176">
    <property type="entry name" value="PONY_dom"/>
</dbReference>
<feature type="domain" description="DCUN1" evidence="3">
    <location>
        <begin position="46"/>
        <end position="236"/>
    </location>
</feature>
<dbReference type="AlphaFoldDB" id="A0AAV7JW93"/>
<dbReference type="Gene3D" id="1.10.238.200">
    <property type="entry name" value="Cullin, PONY binding domain"/>
    <property type="match status" value="1"/>
</dbReference>
<dbReference type="GO" id="GO:0097602">
    <property type="term" value="F:cullin family protein binding"/>
    <property type="evidence" value="ECO:0007669"/>
    <property type="project" value="TreeGrafter"/>
</dbReference>
<dbReference type="PROSITE" id="PS51229">
    <property type="entry name" value="DCUN1"/>
    <property type="match status" value="1"/>
</dbReference>
<evidence type="ECO:0000256" key="2">
    <source>
        <dbReference type="SAM" id="MobiDB-lite"/>
    </source>
</evidence>
<feature type="region of interest" description="Disordered" evidence="2">
    <location>
        <begin position="24"/>
        <end position="50"/>
    </location>
</feature>
<dbReference type="GO" id="GO:0045116">
    <property type="term" value="P:protein neddylation"/>
    <property type="evidence" value="ECO:0007669"/>
    <property type="project" value="TreeGrafter"/>
</dbReference>
<dbReference type="GO" id="GO:0032182">
    <property type="term" value="F:ubiquitin-like protein binding"/>
    <property type="evidence" value="ECO:0007669"/>
    <property type="project" value="TreeGrafter"/>
</dbReference>